<dbReference type="PANTHER" id="PTHR36307">
    <property type="entry name" value="FLAGELLA BASAL BODY P-RING FORMATION PROTEIN FLGA"/>
    <property type="match status" value="1"/>
</dbReference>
<evidence type="ECO:0000313" key="5">
    <source>
        <dbReference type="EMBL" id="BCS94715.1"/>
    </source>
</evidence>
<dbReference type="SMART" id="SM00858">
    <property type="entry name" value="SAF"/>
    <property type="match status" value="1"/>
</dbReference>
<dbReference type="Gene3D" id="3.90.1210.10">
    <property type="entry name" value="Antifreeze-like/N-acetylneuraminic acid synthase C-terminal domain"/>
    <property type="match status" value="1"/>
</dbReference>
<dbReference type="EMBL" id="AP024488">
    <property type="protein sequence ID" value="BCS94715.1"/>
    <property type="molecule type" value="Genomic_DNA"/>
</dbReference>
<dbReference type="RefSeq" id="WP_236891013.1">
    <property type="nucleotide sequence ID" value="NZ_AP024488.1"/>
</dbReference>
<dbReference type="Proteomes" id="UP001320148">
    <property type="component" value="Chromosome"/>
</dbReference>
<sequence>MPWCLLIGVLLLLLPEGLRAESSLAMRPRVEVTGETVRVSDLFKHPLPAALKKHADTAVFNAPLPGKERFVPGVFLARKLSLLPGCKALKVKSPNRVCIVRKGQYLKDNRLEPLLEQVAKKTWNGPITITDLRVVGRRTFPVGKITLTPDKKRLRIRKNRIELPVAISAGRESMGRITLTGEVTVLKNVVVATTAIRQGDELTSDHVALAPRPVPPSDNKLVTELALAVGRMATRPIRPGTVLNARMVKASPLVERGEGVRIRYTLGGLVIAATGIAGETGGLGDFIKVKNSRSGKGITCRITGERTVEPLL</sequence>
<dbReference type="PANTHER" id="PTHR36307:SF1">
    <property type="entry name" value="FLAGELLA BASAL BODY P-RING FORMATION PROTEIN FLGA"/>
    <property type="match status" value="1"/>
</dbReference>
<evidence type="ECO:0000256" key="2">
    <source>
        <dbReference type="ARBA" id="ARBA00022729"/>
    </source>
</evidence>
<dbReference type="Pfam" id="PF13144">
    <property type="entry name" value="ChapFlgA"/>
    <property type="match status" value="1"/>
</dbReference>
<dbReference type="InterPro" id="IPR039246">
    <property type="entry name" value="Flagellar_FlgA"/>
</dbReference>
<reference evidence="5 6" key="1">
    <citation type="submission" date="2021-02" db="EMBL/GenBank/DDBJ databases">
        <title>Complete genome of Desulfoluna sp. strain ASN36.</title>
        <authorList>
            <person name="Takahashi A."/>
            <person name="Kojima H."/>
            <person name="Fukui M."/>
        </authorList>
    </citation>
    <scope>NUCLEOTIDE SEQUENCE [LARGE SCALE GENOMIC DNA]</scope>
    <source>
        <strain evidence="5 6">ASN36</strain>
    </source>
</reference>
<keyword evidence="2" id="KW-0732">Signal</keyword>
<name>A0ABM7PC40_9BACT</name>
<comment type="subcellular location">
    <subcellularLocation>
        <location evidence="1">Periplasm</location>
    </subcellularLocation>
</comment>
<dbReference type="InterPro" id="IPR017585">
    <property type="entry name" value="SAF_FlgA"/>
</dbReference>
<protein>
    <recommendedName>
        <fullName evidence="4">SAF domain-containing protein</fullName>
    </recommendedName>
</protein>
<evidence type="ECO:0000313" key="6">
    <source>
        <dbReference type="Proteomes" id="UP001320148"/>
    </source>
</evidence>
<dbReference type="Gene3D" id="2.30.30.760">
    <property type="match status" value="1"/>
</dbReference>
<organism evidence="5 6">
    <name type="scientific">Desulfoluna limicola</name>
    <dbReference type="NCBI Taxonomy" id="2810562"/>
    <lineage>
        <taxon>Bacteria</taxon>
        <taxon>Pseudomonadati</taxon>
        <taxon>Thermodesulfobacteriota</taxon>
        <taxon>Desulfobacteria</taxon>
        <taxon>Desulfobacterales</taxon>
        <taxon>Desulfolunaceae</taxon>
        <taxon>Desulfoluna</taxon>
    </lineage>
</organism>
<gene>
    <name evidence="5" type="ORF">DSLASN_03470</name>
</gene>
<evidence type="ECO:0000256" key="3">
    <source>
        <dbReference type="ARBA" id="ARBA00022764"/>
    </source>
</evidence>
<proteinExistence type="predicted"/>
<evidence type="ECO:0000256" key="1">
    <source>
        <dbReference type="ARBA" id="ARBA00004418"/>
    </source>
</evidence>
<dbReference type="NCBIfam" id="TIGR03170">
    <property type="entry name" value="flgA_cterm"/>
    <property type="match status" value="1"/>
</dbReference>
<keyword evidence="3" id="KW-0574">Periplasm</keyword>
<feature type="domain" description="SAF" evidence="4">
    <location>
        <begin position="187"/>
        <end position="249"/>
    </location>
</feature>
<evidence type="ECO:0000259" key="4">
    <source>
        <dbReference type="SMART" id="SM00858"/>
    </source>
</evidence>
<dbReference type="CDD" id="cd11614">
    <property type="entry name" value="SAF_CpaB_FlgA_like"/>
    <property type="match status" value="1"/>
</dbReference>
<dbReference type="InterPro" id="IPR013974">
    <property type="entry name" value="SAF"/>
</dbReference>
<accession>A0ABM7PC40</accession>
<keyword evidence="6" id="KW-1185">Reference proteome</keyword>